<keyword evidence="1" id="KW-0472">Membrane</keyword>
<proteinExistence type="predicted"/>
<keyword evidence="3" id="KW-1185">Reference proteome</keyword>
<keyword evidence="1" id="KW-1133">Transmembrane helix</keyword>
<organism evidence="2 3">
    <name type="scientific">Marinicrinis lubricantis</name>
    <dbReference type="NCBI Taxonomy" id="2086470"/>
    <lineage>
        <taxon>Bacteria</taxon>
        <taxon>Bacillati</taxon>
        <taxon>Bacillota</taxon>
        <taxon>Bacilli</taxon>
        <taxon>Bacillales</taxon>
        <taxon>Paenibacillaceae</taxon>
    </lineage>
</organism>
<evidence type="ECO:0008006" key="4">
    <source>
        <dbReference type="Google" id="ProtNLM"/>
    </source>
</evidence>
<evidence type="ECO:0000313" key="3">
    <source>
        <dbReference type="Proteomes" id="UP001596250"/>
    </source>
</evidence>
<dbReference type="Proteomes" id="UP001596250">
    <property type="component" value="Unassembled WGS sequence"/>
</dbReference>
<dbReference type="EMBL" id="JBHSQV010000185">
    <property type="protein sequence ID" value="MFC5988930.1"/>
    <property type="molecule type" value="Genomic_DNA"/>
</dbReference>
<name>A0ABW1IUX7_9BACL</name>
<feature type="transmembrane region" description="Helical" evidence="1">
    <location>
        <begin position="20"/>
        <end position="41"/>
    </location>
</feature>
<dbReference type="RefSeq" id="WP_379896453.1">
    <property type="nucleotide sequence ID" value="NZ_CBCSCT010000060.1"/>
</dbReference>
<evidence type="ECO:0000313" key="2">
    <source>
        <dbReference type="EMBL" id="MFC5988930.1"/>
    </source>
</evidence>
<comment type="caution">
    <text evidence="2">The sequence shown here is derived from an EMBL/GenBank/DDBJ whole genome shotgun (WGS) entry which is preliminary data.</text>
</comment>
<gene>
    <name evidence="2" type="ORF">ACFPXP_21205</name>
</gene>
<accession>A0ABW1IUX7</accession>
<keyword evidence="1" id="KW-0812">Transmembrane</keyword>
<evidence type="ECO:0000256" key="1">
    <source>
        <dbReference type="SAM" id="Phobius"/>
    </source>
</evidence>
<protein>
    <recommendedName>
        <fullName evidence="4">Class IIb bacteriocin, lactobin A/cerein 7B family</fullName>
    </recommendedName>
</protein>
<sequence length="73" mass="7704">MNQLEQFQSLETNEMQDINGGIGFLAGVGIGFVTTVVVAGVNEAVKDATGKDIFDHAVDGAEAAWDTVSGWFN</sequence>
<reference evidence="3" key="1">
    <citation type="journal article" date="2019" name="Int. J. Syst. Evol. Microbiol.">
        <title>The Global Catalogue of Microorganisms (GCM) 10K type strain sequencing project: providing services to taxonomists for standard genome sequencing and annotation.</title>
        <authorList>
            <consortium name="The Broad Institute Genomics Platform"/>
            <consortium name="The Broad Institute Genome Sequencing Center for Infectious Disease"/>
            <person name="Wu L."/>
            <person name="Ma J."/>
        </authorList>
    </citation>
    <scope>NUCLEOTIDE SEQUENCE [LARGE SCALE GENOMIC DNA]</scope>
    <source>
        <strain evidence="3">CCM 8749</strain>
    </source>
</reference>